<keyword evidence="3" id="KW-1185">Reference proteome</keyword>
<keyword evidence="1" id="KW-0732">Signal</keyword>
<dbReference type="EMBL" id="ML213619">
    <property type="protein sequence ID" value="TFK35657.1"/>
    <property type="molecule type" value="Genomic_DNA"/>
</dbReference>
<sequence length="120" mass="12992">MTCWLYCVYQPLTLLSPIAVACCGPRAPFRLALPSLPPRAHSPAQPLTHCSFAPLRPSFVCSGLVPYSNSCLKLPFHPLLANHLHSLRSLVTYPLPRSLLPAGRSRPLAVCACPVSCCTI</sequence>
<accession>A0A5C3LSU4</accession>
<feature type="signal peptide" evidence="1">
    <location>
        <begin position="1"/>
        <end position="23"/>
    </location>
</feature>
<dbReference type="Proteomes" id="UP000308652">
    <property type="component" value="Unassembled WGS sequence"/>
</dbReference>
<proteinExistence type="predicted"/>
<evidence type="ECO:0000313" key="2">
    <source>
        <dbReference type="EMBL" id="TFK35657.1"/>
    </source>
</evidence>
<reference evidence="2 3" key="1">
    <citation type="journal article" date="2019" name="Nat. Ecol. Evol.">
        <title>Megaphylogeny resolves global patterns of mushroom evolution.</title>
        <authorList>
            <person name="Varga T."/>
            <person name="Krizsan K."/>
            <person name="Foldi C."/>
            <person name="Dima B."/>
            <person name="Sanchez-Garcia M."/>
            <person name="Sanchez-Ramirez S."/>
            <person name="Szollosi G.J."/>
            <person name="Szarkandi J.G."/>
            <person name="Papp V."/>
            <person name="Albert L."/>
            <person name="Andreopoulos W."/>
            <person name="Angelini C."/>
            <person name="Antonin V."/>
            <person name="Barry K.W."/>
            <person name="Bougher N.L."/>
            <person name="Buchanan P."/>
            <person name="Buyck B."/>
            <person name="Bense V."/>
            <person name="Catcheside P."/>
            <person name="Chovatia M."/>
            <person name="Cooper J."/>
            <person name="Damon W."/>
            <person name="Desjardin D."/>
            <person name="Finy P."/>
            <person name="Geml J."/>
            <person name="Haridas S."/>
            <person name="Hughes K."/>
            <person name="Justo A."/>
            <person name="Karasinski D."/>
            <person name="Kautmanova I."/>
            <person name="Kiss B."/>
            <person name="Kocsube S."/>
            <person name="Kotiranta H."/>
            <person name="LaButti K.M."/>
            <person name="Lechner B.E."/>
            <person name="Liimatainen K."/>
            <person name="Lipzen A."/>
            <person name="Lukacs Z."/>
            <person name="Mihaltcheva S."/>
            <person name="Morgado L.N."/>
            <person name="Niskanen T."/>
            <person name="Noordeloos M.E."/>
            <person name="Ohm R.A."/>
            <person name="Ortiz-Santana B."/>
            <person name="Ovrebo C."/>
            <person name="Racz N."/>
            <person name="Riley R."/>
            <person name="Savchenko A."/>
            <person name="Shiryaev A."/>
            <person name="Soop K."/>
            <person name="Spirin V."/>
            <person name="Szebenyi C."/>
            <person name="Tomsovsky M."/>
            <person name="Tulloss R.E."/>
            <person name="Uehling J."/>
            <person name="Grigoriev I.V."/>
            <person name="Vagvolgyi C."/>
            <person name="Papp T."/>
            <person name="Martin F.M."/>
            <person name="Miettinen O."/>
            <person name="Hibbett D.S."/>
            <person name="Nagy L.G."/>
        </authorList>
    </citation>
    <scope>NUCLEOTIDE SEQUENCE [LARGE SCALE GENOMIC DNA]</scope>
    <source>
        <strain evidence="2 3">CBS 166.37</strain>
    </source>
</reference>
<evidence type="ECO:0008006" key="4">
    <source>
        <dbReference type="Google" id="ProtNLM"/>
    </source>
</evidence>
<organism evidence="2 3">
    <name type="scientific">Crucibulum laeve</name>
    <dbReference type="NCBI Taxonomy" id="68775"/>
    <lineage>
        <taxon>Eukaryota</taxon>
        <taxon>Fungi</taxon>
        <taxon>Dikarya</taxon>
        <taxon>Basidiomycota</taxon>
        <taxon>Agaricomycotina</taxon>
        <taxon>Agaricomycetes</taxon>
        <taxon>Agaricomycetidae</taxon>
        <taxon>Agaricales</taxon>
        <taxon>Agaricineae</taxon>
        <taxon>Nidulariaceae</taxon>
        <taxon>Crucibulum</taxon>
    </lineage>
</organism>
<name>A0A5C3LSU4_9AGAR</name>
<gene>
    <name evidence="2" type="ORF">BDQ12DRAFT_687761</name>
</gene>
<evidence type="ECO:0000256" key="1">
    <source>
        <dbReference type="SAM" id="SignalP"/>
    </source>
</evidence>
<dbReference type="AlphaFoldDB" id="A0A5C3LSU4"/>
<feature type="chain" id="PRO_5023003850" description="Secreted protein" evidence="1">
    <location>
        <begin position="24"/>
        <end position="120"/>
    </location>
</feature>
<protein>
    <recommendedName>
        <fullName evidence="4">Secreted protein</fullName>
    </recommendedName>
</protein>
<evidence type="ECO:0000313" key="3">
    <source>
        <dbReference type="Proteomes" id="UP000308652"/>
    </source>
</evidence>